<evidence type="ECO:0000313" key="2">
    <source>
        <dbReference type="EMBL" id="SHG07659.1"/>
    </source>
</evidence>
<proteinExistence type="predicted"/>
<dbReference type="RefSeq" id="WP_079564367.1">
    <property type="nucleotide sequence ID" value="NZ_LT670818.1"/>
</dbReference>
<dbReference type="AlphaFoldDB" id="A0A1M5GVA3"/>
<evidence type="ECO:0000313" key="3">
    <source>
        <dbReference type="Proteomes" id="UP000190675"/>
    </source>
</evidence>
<dbReference type="OrthoDB" id="8242862at2"/>
<sequence length="81" mass="8496">MKIKCFLAALPLTLSLAMSAAAEAHTRPISAPPQAYGIVGREVAAPSWSAACMTDHGPSDCGEPMWIYGSPGAIARYRSAF</sequence>
<evidence type="ECO:0000256" key="1">
    <source>
        <dbReference type="SAM" id="SignalP"/>
    </source>
</evidence>
<accession>A0A1M5GVA3</accession>
<dbReference type="Proteomes" id="UP000190675">
    <property type="component" value="Chromosome I"/>
</dbReference>
<organism evidence="2 3">
    <name type="scientific">Bradyrhizobium erythrophlei</name>
    <dbReference type="NCBI Taxonomy" id="1437360"/>
    <lineage>
        <taxon>Bacteria</taxon>
        <taxon>Pseudomonadati</taxon>
        <taxon>Pseudomonadota</taxon>
        <taxon>Alphaproteobacteria</taxon>
        <taxon>Hyphomicrobiales</taxon>
        <taxon>Nitrobacteraceae</taxon>
        <taxon>Bradyrhizobium</taxon>
    </lineage>
</organism>
<name>A0A1M5GVA3_9BRAD</name>
<feature type="signal peptide" evidence="1">
    <location>
        <begin position="1"/>
        <end position="20"/>
    </location>
</feature>
<protein>
    <submittedName>
        <fullName evidence="2">Uncharacterized protein</fullName>
    </submittedName>
</protein>
<dbReference type="EMBL" id="LT670818">
    <property type="protein sequence ID" value="SHG07659.1"/>
    <property type="molecule type" value="Genomic_DNA"/>
</dbReference>
<keyword evidence="1" id="KW-0732">Signal</keyword>
<feature type="chain" id="PRO_5012974213" evidence="1">
    <location>
        <begin position="21"/>
        <end position="81"/>
    </location>
</feature>
<gene>
    <name evidence="2" type="ORF">SAMN05444169_0402</name>
</gene>
<reference evidence="2 3" key="1">
    <citation type="submission" date="2016-11" db="EMBL/GenBank/DDBJ databases">
        <authorList>
            <person name="Jaros S."/>
            <person name="Januszkiewicz K."/>
            <person name="Wedrychowicz H."/>
        </authorList>
    </citation>
    <scope>NUCLEOTIDE SEQUENCE [LARGE SCALE GENOMIC DNA]</scope>
    <source>
        <strain evidence="2 3">GAS242</strain>
    </source>
</reference>